<accession>A0A5U7FCP1</accession>
<protein>
    <submittedName>
        <fullName evidence="1">CesD/SycD/LcrH family type III secretion system chaperone</fullName>
    </submittedName>
</protein>
<dbReference type="AlphaFoldDB" id="A0A5U7FCP1"/>
<organism evidence="1">
    <name type="scientific">Salmonella enterica</name>
    <name type="common">Salmonella choleraesuis</name>
    <dbReference type="NCBI Taxonomy" id="28901"/>
    <lineage>
        <taxon>Bacteria</taxon>
        <taxon>Pseudomonadati</taxon>
        <taxon>Pseudomonadota</taxon>
        <taxon>Gammaproteobacteria</taxon>
        <taxon>Enterobacterales</taxon>
        <taxon>Enterobacteriaceae</taxon>
        <taxon>Salmonella</taxon>
    </lineage>
</organism>
<reference evidence="1" key="1">
    <citation type="submission" date="2018-07" db="EMBL/GenBank/DDBJ databases">
        <authorList>
            <consortium name="GenomeTrakr network: Whole genome sequencing for foodborne pathogen traceback"/>
        </authorList>
    </citation>
    <scope>NUCLEOTIDE SEQUENCE</scope>
    <source>
        <strain evidence="1">CFSAN045593</strain>
    </source>
</reference>
<name>A0A5U7FCP1_SALER</name>
<comment type="caution">
    <text evidence="1">The sequence shown here is derived from an EMBL/GenBank/DDBJ whole genome shotgun (WGS) entry which is preliminary data.</text>
</comment>
<proteinExistence type="predicted"/>
<dbReference type="EMBL" id="AAGRXJ010000154">
    <property type="protein sequence ID" value="EBR3321934.1"/>
    <property type="molecule type" value="Genomic_DNA"/>
</dbReference>
<dbReference type="InterPro" id="IPR005415">
    <property type="entry name" value="T3SS_Ca_resp_chp_LcrH/SycD"/>
</dbReference>
<gene>
    <name evidence="1" type="ORF">AXB53_23285</name>
</gene>
<dbReference type="NCBIfam" id="TIGR02552">
    <property type="entry name" value="LcrH_SycD"/>
    <property type="match status" value="1"/>
</dbReference>
<sequence length="109" mass="12435">MMMKEDQKNKIPEDILKQLLSVDPESVYASGYASWQEGDYSRAVIDFSWLVMAQPWSWRAHIALAGTWMMLKEYTTAINFYGHALMLDASHPEPVYQTGVCLKMMGEPG</sequence>
<dbReference type="NCBIfam" id="NF011886">
    <property type="entry name" value="PRK15359.1"/>
    <property type="match status" value="1"/>
</dbReference>
<dbReference type="SUPFAM" id="SSF48452">
    <property type="entry name" value="TPR-like"/>
    <property type="match status" value="1"/>
</dbReference>
<dbReference type="Gene3D" id="1.25.40.10">
    <property type="entry name" value="Tetratricopeptide repeat domain"/>
    <property type="match status" value="1"/>
</dbReference>
<feature type="non-terminal residue" evidence="1">
    <location>
        <position position="109"/>
    </location>
</feature>
<dbReference type="InterPro" id="IPR011990">
    <property type="entry name" value="TPR-like_helical_dom_sf"/>
</dbReference>
<evidence type="ECO:0000313" key="1">
    <source>
        <dbReference type="EMBL" id="EBR3321934.1"/>
    </source>
</evidence>